<evidence type="ECO:0000313" key="1">
    <source>
        <dbReference type="EMBL" id="OGH00271.1"/>
    </source>
</evidence>
<organism evidence="1 2">
    <name type="scientific">Candidatus Lambdaproteobacteria bacterium RIFOXYD2_FULL_56_26</name>
    <dbReference type="NCBI Taxonomy" id="1817773"/>
    <lineage>
        <taxon>Bacteria</taxon>
        <taxon>Pseudomonadati</taxon>
        <taxon>Pseudomonadota</taxon>
        <taxon>Candidatus Lambdaproteobacteria</taxon>
    </lineage>
</organism>
<sequence length="331" mass="36353">MKRKNWALWFGGLAGLAFLAPASALWLDSDPWAGKPLLEAQLVPQLDGIKILKTDQAVTLVKGPDHWRVLELNDYPADPELVEGLLARLSQTPVGPFLTDQPQRLSELSLGYLGEPEFVGKGLELHFLRQGVAQQRMVFGSSRILEQEDSLLPESGVAVRLGSENRAYWVPLDLVLPLQPEGWGQKQLLKLQPEQLQSLTGPGWGLARPGPGEGFLNPQGIAPLAGELDGLFRVFSDLKAQKIDRHPPVGRRAAIKVKLALFDGAELAFALYPGPGVKRSEPRYWLKFTGPAGAATQGAFPFLAAQSQGWLFQIPNWQAQRLLDAKARLFP</sequence>
<evidence type="ECO:0000313" key="2">
    <source>
        <dbReference type="Proteomes" id="UP000177583"/>
    </source>
</evidence>
<dbReference type="Proteomes" id="UP000177583">
    <property type="component" value="Unassembled WGS sequence"/>
</dbReference>
<dbReference type="EMBL" id="MFNF01000048">
    <property type="protein sequence ID" value="OGH00271.1"/>
    <property type="molecule type" value="Genomic_DNA"/>
</dbReference>
<dbReference type="AlphaFoldDB" id="A0A1F6GQF7"/>
<comment type="caution">
    <text evidence="1">The sequence shown here is derived from an EMBL/GenBank/DDBJ whole genome shotgun (WGS) entry which is preliminary data.</text>
</comment>
<gene>
    <name evidence="1" type="ORF">A2557_05945</name>
</gene>
<accession>A0A1F6GQF7</accession>
<reference evidence="1 2" key="1">
    <citation type="journal article" date="2016" name="Nat. Commun.">
        <title>Thousands of microbial genomes shed light on interconnected biogeochemical processes in an aquifer system.</title>
        <authorList>
            <person name="Anantharaman K."/>
            <person name="Brown C.T."/>
            <person name="Hug L.A."/>
            <person name="Sharon I."/>
            <person name="Castelle C.J."/>
            <person name="Probst A.J."/>
            <person name="Thomas B.C."/>
            <person name="Singh A."/>
            <person name="Wilkins M.J."/>
            <person name="Karaoz U."/>
            <person name="Brodie E.L."/>
            <person name="Williams K.H."/>
            <person name="Hubbard S.S."/>
            <person name="Banfield J.F."/>
        </authorList>
    </citation>
    <scope>NUCLEOTIDE SEQUENCE [LARGE SCALE GENOMIC DNA]</scope>
</reference>
<name>A0A1F6GQF7_9PROT</name>
<proteinExistence type="predicted"/>
<evidence type="ECO:0008006" key="3">
    <source>
        <dbReference type="Google" id="ProtNLM"/>
    </source>
</evidence>
<protein>
    <recommendedName>
        <fullName evidence="3">DUF4340 domain-containing protein</fullName>
    </recommendedName>
</protein>